<dbReference type="Proteomes" id="UP000551758">
    <property type="component" value="Unassembled WGS sequence"/>
</dbReference>
<reference evidence="1 2" key="1">
    <citation type="journal article" date="2020" name="Mol. Biol. Evol.">
        <title>Interspecific Gene Flow and the Evolution of Specialization in Black and White Rhinoceros.</title>
        <authorList>
            <person name="Moodley Y."/>
            <person name="Westbury M.V."/>
            <person name="Russo I.M."/>
            <person name="Gopalakrishnan S."/>
            <person name="Rakotoarivelo A."/>
            <person name="Olsen R.A."/>
            <person name="Prost S."/>
            <person name="Tunstall T."/>
            <person name="Ryder O.A."/>
            <person name="Dalen L."/>
            <person name="Bruford M.W."/>
        </authorList>
    </citation>
    <scope>NUCLEOTIDE SEQUENCE [LARGE SCALE GENOMIC DNA]</scope>
    <source>
        <strain evidence="1">SBR-YM</strain>
        <tissue evidence="1">Skin</tissue>
    </source>
</reference>
<dbReference type="EMBL" id="JACDTQ010004046">
    <property type="protein sequence ID" value="KAF5911075.1"/>
    <property type="molecule type" value="Genomic_DNA"/>
</dbReference>
<evidence type="ECO:0000313" key="1">
    <source>
        <dbReference type="EMBL" id="KAF5911075.1"/>
    </source>
</evidence>
<protein>
    <submittedName>
        <fullName evidence="1">Uncharacterized protein</fullName>
    </submittedName>
</protein>
<accession>A0A7J7E5K8</accession>
<evidence type="ECO:0000313" key="2">
    <source>
        <dbReference type="Proteomes" id="UP000551758"/>
    </source>
</evidence>
<proteinExistence type="predicted"/>
<organism evidence="1 2">
    <name type="scientific">Diceros bicornis minor</name>
    <name type="common">South-central black rhinoceros</name>
    <dbReference type="NCBI Taxonomy" id="77932"/>
    <lineage>
        <taxon>Eukaryota</taxon>
        <taxon>Metazoa</taxon>
        <taxon>Chordata</taxon>
        <taxon>Craniata</taxon>
        <taxon>Vertebrata</taxon>
        <taxon>Euteleostomi</taxon>
        <taxon>Mammalia</taxon>
        <taxon>Eutheria</taxon>
        <taxon>Laurasiatheria</taxon>
        <taxon>Perissodactyla</taxon>
        <taxon>Rhinocerotidae</taxon>
        <taxon>Diceros</taxon>
    </lineage>
</organism>
<dbReference type="AlphaFoldDB" id="A0A7J7E5K8"/>
<keyword evidence="2" id="KW-1185">Reference proteome</keyword>
<name>A0A7J7E5K8_DICBM</name>
<comment type="caution">
    <text evidence="1">The sequence shown here is derived from an EMBL/GenBank/DDBJ whole genome shotgun (WGS) entry which is preliminary data.</text>
</comment>
<gene>
    <name evidence="1" type="ORF">HPG69_001040</name>
</gene>
<sequence length="96" mass="11050">MKESDHPFYSNTSEDLPYVDHTEDRLPFCEHLHSANAWSFPFRMKTIMGMNLPAGIPVVYELDKILKYTKPMHFLGNQETLCTTMEAAAAQEIVQE</sequence>